<evidence type="ECO:0008006" key="3">
    <source>
        <dbReference type="Google" id="ProtNLM"/>
    </source>
</evidence>
<dbReference type="Pfam" id="PF09945">
    <property type="entry name" value="DUF2177"/>
    <property type="match status" value="1"/>
</dbReference>
<keyword evidence="1" id="KW-0812">Transmembrane</keyword>
<dbReference type="InterPro" id="IPR018687">
    <property type="entry name" value="DUF2177_membr"/>
</dbReference>
<feature type="transmembrane region" description="Helical" evidence="1">
    <location>
        <begin position="71"/>
        <end position="88"/>
    </location>
</feature>
<protein>
    <recommendedName>
        <fullName evidence="3">DUF2177 family protein</fullName>
    </recommendedName>
</protein>
<feature type="transmembrane region" description="Helical" evidence="1">
    <location>
        <begin position="41"/>
        <end position="59"/>
    </location>
</feature>
<name>A0A6C0CWI4_9ZZZZ</name>
<evidence type="ECO:0000256" key="1">
    <source>
        <dbReference type="SAM" id="Phobius"/>
    </source>
</evidence>
<accession>A0A6C0CWI4</accession>
<keyword evidence="1" id="KW-0472">Membrane</keyword>
<keyword evidence="1" id="KW-1133">Transmembrane helix</keyword>
<dbReference type="EMBL" id="MN739488">
    <property type="protein sequence ID" value="QHT07865.1"/>
    <property type="molecule type" value="Genomic_DNA"/>
</dbReference>
<sequence length="122" mass="14387">MNFTILSIIYLLLDILWISSMTPLLYRGVFETIQKSTLTFNKWYAIFAYITLLGVLYWICRPLSKQYKRKWFAYTIVGFALYSIYNFTNGAVFKDYSYKMVIADTLWGTTVFTVLGLLDTKY</sequence>
<proteinExistence type="predicted"/>
<dbReference type="AlphaFoldDB" id="A0A6C0CWI4"/>
<organism evidence="2">
    <name type="scientific">viral metagenome</name>
    <dbReference type="NCBI Taxonomy" id="1070528"/>
    <lineage>
        <taxon>unclassified sequences</taxon>
        <taxon>metagenomes</taxon>
        <taxon>organismal metagenomes</taxon>
    </lineage>
</organism>
<evidence type="ECO:0000313" key="2">
    <source>
        <dbReference type="EMBL" id="QHT07865.1"/>
    </source>
</evidence>
<feature type="transmembrane region" description="Helical" evidence="1">
    <location>
        <begin position="7"/>
        <end position="29"/>
    </location>
</feature>
<reference evidence="2" key="1">
    <citation type="journal article" date="2020" name="Nature">
        <title>Giant virus diversity and host interactions through global metagenomics.</title>
        <authorList>
            <person name="Schulz F."/>
            <person name="Roux S."/>
            <person name="Paez-Espino D."/>
            <person name="Jungbluth S."/>
            <person name="Walsh D.A."/>
            <person name="Denef V.J."/>
            <person name="McMahon K.D."/>
            <person name="Konstantinidis K.T."/>
            <person name="Eloe-Fadrosh E.A."/>
            <person name="Kyrpides N.C."/>
            <person name="Woyke T."/>
        </authorList>
    </citation>
    <scope>NUCLEOTIDE SEQUENCE</scope>
    <source>
        <strain evidence="2">GVMAG-M-3300021964-36</strain>
    </source>
</reference>